<keyword evidence="1" id="KW-0597">Phosphoprotein</keyword>
<dbReference type="PANTHER" id="PTHR44520:SF2">
    <property type="entry name" value="RESPONSE REGULATOR RCP1"/>
    <property type="match status" value="1"/>
</dbReference>
<feature type="domain" description="Response regulatory" evidence="2">
    <location>
        <begin position="2"/>
        <end position="127"/>
    </location>
</feature>
<evidence type="ECO:0000313" key="3">
    <source>
        <dbReference type="EMBL" id="MBD2769077.1"/>
    </source>
</evidence>
<dbReference type="SMART" id="SM00448">
    <property type="entry name" value="REC"/>
    <property type="match status" value="1"/>
</dbReference>
<sequence length="136" mass="15106">MDVLLIDDDSIGVFLTERLLKREGFTKNIASYSSAEAALSFLQQAEPDHLPQVIFLDLNMPVMDGWDFLEALKPQEEQLLGRCFIYILTSSLAHSDAERIVDFPLVAGLIHKPLDSRQIQAVRTQVEAPDPAGPTA</sequence>
<evidence type="ECO:0000259" key="2">
    <source>
        <dbReference type="PROSITE" id="PS50110"/>
    </source>
</evidence>
<dbReference type="InterPro" id="IPR052893">
    <property type="entry name" value="TCS_response_regulator"/>
</dbReference>
<dbReference type="GO" id="GO:0000160">
    <property type="term" value="P:phosphorelay signal transduction system"/>
    <property type="evidence" value="ECO:0007669"/>
    <property type="project" value="InterPro"/>
</dbReference>
<dbReference type="PROSITE" id="PS50110">
    <property type="entry name" value="RESPONSE_REGULATORY"/>
    <property type="match status" value="1"/>
</dbReference>
<protein>
    <submittedName>
        <fullName evidence="3">Response regulator</fullName>
    </submittedName>
</protein>
<organism evidence="3 4">
    <name type="scientific">Hymenobacter montanus</name>
    <dbReference type="NCBI Taxonomy" id="2771359"/>
    <lineage>
        <taxon>Bacteria</taxon>
        <taxon>Pseudomonadati</taxon>
        <taxon>Bacteroidota</taxon>
        <taxon>Cytophagia</taxon>
        <taxon>Cytophagales</taxon>
        <taxon>Hymenobacteraceae</taxon>
        <taxon>Hymenobacter</taxon>
    </lineage>
</organism>
<dbReference type="RefSeq" id="WP_191005889.1">
    <property type="nucleotide sequence ID" value="NZ_JACXAD010000016.1"/>
</dbReference>
<dbReference type="AlphaFoldDB" id="A0A927GK15"/>
<evidence type="ECO:0000313" key="4">
    <source>
        <dbReference type="Proteomes" id="UP000612233"/>
    </source>
</evidence>
<dbReference type="InterPro" id="IPR001789">
    <property type="entry name" value="Sig_transdc_resp-reg_receiver"/>
</dbReference>
<accession>A0A927GK15</accession>
<gene>
    <name evidence="3" type="ORF">IC235_14380</name>
</gene>
<dbReference type="EMBL" id="JACXAD010000016">
    <property type="protein sequence ID" value="MBD2769077.1"/>
    <property type="molecule type" value="Genomic_DNA"/>
</dbReference>
<dbReference type="Gene3D" id="3.40.50.2300">
    <property type="match status" value="1"/>
</dbReference>
<reference evidence="3" key="1">
    <citation type="submission" date="2020-09" db="EMBL/GenBank/DDBJ databases">
        <authorList>
            <person name="Kim M.K."/>
        </authorList>
    </citation>
    <scope>NUCLEOTIDE SEQUENCE</scope>
    <source>
        <strain evidence="3">BT664</strain>
    </source>
</reference>
<dbReference type="Pfam" id="PF00072">
    <property type="entry name" value="Response_reg"/>
    <property type="match status" value="1"/>
</dbReference>
<dbReference type="SUPFAM" id="SSF52172">
    <property type="entry name" value="CheY-like"/>
    <property type="match status" value="1"/>
</dbReference>
<feature type="modified residue" description="4-aspartylphosphate" evidence="1">
    <location>
        <position position="57"/>
    </location>
</feature>
<dbReference type="InterPro" id="IPR011006">
    <property type="entry name" value="CheY-like_superfamily"/>
</dbReference>
<dbReference type="PANTHER" id="PTHR44520">
    <property type="entry name" value="RESPONSE REGULATOR RCP1-RELATED"/>
    <property type="match status" value="1"/>
</dbReference>
<name>A0A927GK15_9BACT</name>
<dbReference type="Proteomes" id="UP000612233">
    <property type="component" value="Unassembled WGS sequence"/>
</dbReference>
<comment type="caution">
    <text evidence="3">The sequence shown here is derived from an EMBL/GenBank/DDBJ whole genome shotgun (WGS) entry which is preliminary data.</text>
</comment>
<keyword evidence="4" id="KW-1185">Reference proteome</keyword>
<evidence type="ECO:0000256" key="1">
    <source>
        <dbReference type="PROSITE-ProRule" id="PRU00169"/>
    </source>
</evidence>
<proteinExistence type="predicted"/>